<comment type="caution">
    <text evidence="9">The sequence shown here is derived from an EMBL/GenBank/DDBJ whole genome shotgun (WGS) entry which is preliminary data.</text>
</comment>
<evidence type="ECO:0000256" key="3">
    <source>
        <dbReference type="ARBA" id="ARBA00022679"/>
    </source>
</evidence>
<dbReference type="GO" id="GO:0006747">
    <property type="term" value="P:FAD biosynthetic process"/>
    <property type="evidence" value="ECO:0007669"/>
    <property type="project" value="InterPro"/>
</dbReference>
<dbReference type="PANTHER" id="PTHR43793">
    <property type="entry name" value="FAD SYNTHASE"/>
    <property type="match status" value="1"/>
</dbReference>
<keyword evidence="7" id="KW-0067">ATP-binding</keyword>
<sequence>MARVMATGVFDLLHAGHLYYLSQSKKLGDELVVVVARDRTASRVKRPPVISEELRREMVEALKPVDRAILGSLTDIYHTVEEVRPDIITLGYDQRFDETEVERECARRGVPVRVVRLGGLPQDLLATSRIIDRVLSLYGGSRRGDGAS</sequence>
<keyword evidence="5" id="KW-0547">Nucleotide-binding</keyword>
<name>T0ZHH1_9ZZZZ</name>
<evidence type="ECO:0000256" key="1">
    <source>
        <dbReference type="ARBA" id="ARBA00022630"/>
    </source>
</evidence>
<dbReference type="GO" id="GO:0003919">
    <property type="term" value="F:FMN adenylyltransferase activity"/>
    <property type="evidence" value="ECO:0007669"/>
    <property type="project" value="InterPro"/>
</dbReference>
<dbReference type="NCBIfam" id="TIGR00125">
    <property type="entry name" value="cyt_tran_rel"/>
    <property type="match status" value="1"/>
</dbReference>
<keyword evidence="1" id="KW-0285">Flavoprotein</keyword>
<evidence type="ECO:0000256" key="4">
    <source>
        <dbReference type="ARBA" id="ARBA00022695"/>
    </source>
</evidence>
<evidence type="ECO:0000256" key="6">
    <source>
        <dbReference type="ARBA" id="ARBA00022827"/>
    </source>
</evidence>
<proteinExistence type="inferred from homology"/>
<keyword evidence="4 9" id="KW-0548">Nucleotidyltransferase</keyword>
<evidence type="ECO:0000256" key="5">
    <source>
        <dbReference type="ARBA" id="ARBA00022741"/>
    </source>
</evidence>
<gene>
    <name evidence="9" type="ORF">B1B_18956</name>
</gene>
<dbReference type="Pfam" id="PF01467">
    <property type="entry name" value="CTP_transf_like"/>
    <property type="match status" value="1"/>
</dbReference>
<reference evidence="9" key="2">
    <citation type="journal article" date="2014" name="ISME J.">
        <title>Microbial stratification in low pH oxic and suboxic macroscopic growths along an acid mine drainage.</title>
        <authorList>
            <person name="Mendez-Garcia C."/>
            <person name="Mesa V."/>
            <person name="Sprenger R.R."/>
            <person name="Richter M."/>
            <person name="Diez M.S."/>
            <person name="Solano J."/>
            <person name="Bargiela R."/>
            <person name="Golyshina O.V."/>
            <person name="Manteca A."/>
            <person name="Ramos J.L."/>
            <person name="Gallego J.R."/>
            <person name="Llorente I."/>
            <person name="Martins Dos Santos V.A."/>
            <person name="Jensen O.N."/>
            <person name="Pelaez A.I."/>
            <person name="Sanchez J."/>
            <person name="Ferrer M."/>
        </authorList>
    </citation>
    <scope>NUCLEOTIDE SEQUENCE</scope>
</reference>
<dbReference type="InterPro" id="IPR004821">
    <property type="entry name" value="Cyt_trans-like"/>
</dbReference>
<dbReference type="InterPro" id="IPR014729">
    <property type="entry name" value="Rossmann-like_a/b/a_fold"/>
</dbReference>
<evidence type="ECO:0000259" key="8">
    <source>
        <dbReference type="Pfam" id="PF01467"/>
    </source>
</evidence>
<dbReference type="HAMAP" id="MF_02115">
    <property type="entry name" value="FAD_synth_arch"/>
    <property type="match status" value="1"/>
</dbReference>
<dbReference type="Gene3D" id="3.40.50.620">
    <property type="entry name" value="HUPs"/>
    <property type="match status" value="1"/>
</dbReference>
<dbReference type="InterPro" id="IPR050385">
    <property type="entry name" value="Archaeal_FAD_synthase"/>
</dbReference>
<feature type="domain" description="Cytidyltransferase-like" evidence="8">
    <location>
        <begin position="6"/>
        <end position="115"/>
    </location>
</feature>
<protein>
    <submittedName>
        <fullName evidence="9">Glycerol-3-phosphate cytidylyltransferase</fullName>
    </submittedName>
</protein>
<evidence type="ECO:0000256" key="2">
    <source>
        <dbReference type="ARBA" id="ARBA00022643"/>
    </source>
</evidence>
<keyword evidence="3 9" id="KW-0808">Transferase</keyword>
<dbReference type="EMBL" id="AUZY01012722">
    <property type="protein sequence ID" value="EQD28199.1"/>
    <property type="molecule type" value="Genomic_DNA"/>
</dbReference>
<accession>T0ZHH1</accession>
<dbReference type="GO" id="GO:0005524">
    <property type="term" value="F:ATP binding"/>
    <property type="evidence" value="ECO:0007669"/>
    <property type="project" value="UniProtKB-KW"/>
</dbReference>
<dbReference type="AlphaFoldDB" id="T0ZHH1"/>
<organism evidence="9">
    <name type="scientific">mine drainage metagenome</name>
    <dbReference type="NCBI Taxonomy" id="410659"/>
    <lineage>
        <taxon>unclassified sequences</taxon>
        <taxon>metagenomes</taxon>
        <taxon>ecological metagenomes</taxon>
    </lineage>
</organism>
<evidence type="ECO:0000256" key="7">
    <source>
        <dbReference type="ARBA" id="ARBA00022840"/>
    </source>
</evidence>
<dbReference type="PANTHER" id="PTHR43793:SF1">
    <property type="entry name" value="FAD SYNTHASE"/>
    <property type="match status" value="1"/>
</dbReference>
<dbReference type="GO" id="GO:0046444">
    <property type="term" value="P:FMN metabolic process"/>
    <property type="evidence" value="ECO:0007669"/>
    <property type="project" value="InterPro"/>
</dbReference>
<keyword evidence="2" id="KW-0288">FMN</keyword>
<reference evidence="9" key="1">
    <citation type="submission" date="2013-08" db="EMBL/GenBank/DDBJ databases">
        <authorList>
            <person name="Mendez C."/>
            <person name="Richter M."/>
            <person name="Ferrer M."/>
            <person name="Sanchez J."/>
        </authorList>
    </citation>
    <scope>NUCLEOTIDE SEQUENCE</scope>
</reference>
<keyword evidence="6" id="KW-0274">FAD</keyword>
<evidence type="ECO:0000313" key="9">
    <source>
        <dbReference type="EMBL" id="EQD28199.1"/>
    </source>
</evidence>
<feature type="non-terminal residue" evidence="9">
    <location>
        <position position="148"/>
    </location>
</feature>
<dbReference type="InterPro" id="IPR024902">
    <property type="entry name" value="FAD_synth_RibL"/>
</dbReference>
<dbReference type="SUPFAM" id="SSF52374">
    <property type="entry name" value="Nucleotidylyl transferase"/>
    <property type="match status" value="1"/>
</dbReference>